<dbReference type="SUPFAM" id="SSF50129">
    <property type="entry name" value="GroES-like"/>
    <property type="match status" value="1"/>
</dbReference>
<dbReference type="Proteomes" id="UP000317982">
    <property type="component" value="Unassembled WGS sequence"/>
</dbReference>
<dbReference type="InterPro" id="IPR013154">
    <property type="entry name" value="ADH-like_N"/>
</dbReference>
<dbReference type="AlphaFoldDB" id="A0A545AZR4"/>
<evidence type="ECO:0000259" key="1">
    <source>
        <dbReference type="SMART" id="SM00829"/>
    </source>
</evidence>
<evidence type="ECO:0000313" key="3">
    <source>
        <dbReference type="Proteomes" id="UP000317982"/>
    </source>
</evidence>
<dbReference type="CDD" id="cd08267">
    <property type="entry name" value="MDR1"/>
    <property type="match status" value="1"/>
</dbReference>
<dbReference type="InterPro" id="IPR050700">
    <property type="entry name" value="YIM1/Zinc_Alcohol_DH_Fams"/>
</dbReference>
<protein>
    <submittedName>
        <fullName evidence="2">NAD(P)-dependent alcohol dehydrogenase</fullName>
    </submittedName>
</protein>
<dbReference type="Gene3D" id="3.40.50.720">
    <property type="entry name" value="NAD(P)-binding Rossmann-like Domain"/>
    <property type="match status" value="1"/>
</dbReference>
<gene>
    <name evidence="2" type="ORF">FL583_00595</name>
</gene>
<keyword evidence="3" id="KW-1185">Reference proteome</keyword>
<dbReference type="Pfam" id="PF13602">
    <property type="entry name" value="ADH_zinc_N_2"/>
    <property type="match status" value="1"/>
</dbReference>
<dbReference type="InterPro" id="IPR020843">
    <property type="entry name" value="ER"/>
</dbReference>
<dbReference type="InterPro" id="IPR011032">
    <property type="entry name" value="GroES-like_sf"/>
</dbReference>
<comment type="caution">
    <text evidence="2">The sequence shown here is derived from an EMBL/GenBank/DDBJ whole genome shotgun (WGS) entry which is preliminary data.</text>
</comment>
<dbReference type="PANTHER" id="PTHR11695:SF648">
    <property type="entry name" value="ZINC-BINDING OXIDOREDUCTASE"/>
    <property type="match status" value="1"/>
</dbReference>
<accession>A0A545AZR4</accession>
<evidence type="ECO:0000313" key="2">
    <source>
        <dbReference type="EMBL" id="TQS46812.1"/>
    </source>
</evidence>
<dbReference type="GO" id="GO:0016491">
    <property type="term" value="F:oxidoreductase activity"/>
    <property type="evidence" value="ECO:0007669"/>
    <property type="project" value="InterPro"/>
</dbReference>
<dbReference type="InterPro" id="IPR036291">
    <property type="entry name" value="NAD(P)-bd_dom_sf"/>
</dbReference>
<sequence length="329" mass="34663">MKAIVQDRYGSPDVLSFTDVPTPRPSKDDDVLIRVRAASVNARDWHVMRGDPYVARLMAPDVGGLTAPKQRVRGTDFAGVVESVGASVTHVRPGDAVFGEAPGAFAEYVVAPRNAVAGKPASMTFEQAAALPLAGNTALLSLVEIAGVEAGQTVLINGASGGVGTYAVQLAAAHGATVTAVCSTRNVELVESLGAHDVVDYRKTDFRTRDRQYDVVFDLVGNRSLRDLKRSLTPTGTLLLSGGGVSTGGTPFGPMKLIVAAKLQSRFVKQRIEVPEAKPSTRALTELGALVEEGRLTSVIDRTYALAAAADAIRYLETDHARAKVVLTA</sequence>
<reference evidence="2 3" key="1">
    <citation type="submission" date="2019-07" db="EMBL/GenBank/DDBJ databases">
        <title>Cryptosporangium phraense sp. nov., isolated from plant litter.</title>
        <authorList>
            <person name="Suriyachadkun C."/>
        </authorList>
    </citation>
    <scope>NUCLEOTIDE SEQUENCE [LARGE SCALE GENOMIC DNA]</scope>
    <source>
        <strain evidence="2 3">A-T 5661</strain>
    </source>
</reference>
<dbReference type="EMBL" id="VIRS01000001">
    <property type="protein sequence ID" value="TQS46812.1"/>
    <property type="molecule type" value="Genomic_DNA"/>
</dbReference>
<name>A0A545AZR4_9ACTN</name>
<dbReference type="OrthoDB" id="3175656at2"/>
<dbReference type="RefSeq" id="WP_142702430.1">
    <property type="nucleotide sequence ID" value="NZ_VIRS01000001.1"/>
</dbReference>
<dbReference type="SMART" id="SM00829">
    <property type="entry name" value="PKS_ER"/>
    <property type="match status" value="1"/>
</dbReference>
<dbReference type="Pfam" id="PF08240">
    <property type="entry name" value="ADH_N"/>
    <property type="match status" value="1"/>
</dbReference>
<dbReference type="PANTHER" id="PTHR11695">
    <property type="entry name" value="ALCOHOL DEHYDROGENASE RELATED"/>
    <property type="match status" value="1"/>
</dbReference>
<organism evidence="2 3">
    <name type="scientific">Cryptosporangium phraense</name>
    <dbReference type="NCBI Taxonomy" id="2593070"/>
    <lineage>
        <taxon>Bacteria</taxon>
        <taxon>Bacillati</taxon>
        <taxon>Actinomycetota</taxon>
        <taxon>Actinomycetes</taxon>
        <taxon>Cryptosporangiales</taxon>
        <taxon>Cryptosporangiaceae</taxon>
        <taxon>Cryptosporangium</taxon>
    </lineage>
</organism>
<dbReference type="Gene3D" id="3.90.180.10">
    <property type="entry name" value="Medium-chain alcohol dehydrogenases, catalytic domain"/>
    <property type="match status" value="1"/>
</dbReference>
<dbReference type="SUPFAM" id="SSF51735">
    <property type="entry name" value="NAD(P)-binding Rossmann-fold domains"/>
    <property type="match status" value="1"/>
</dbReference>
<feature type="domain" description="Enoyl reductase (ER)" evidence="1">
    <location>
        <begin position="10"/>
        <end position="327"/>
    </location>
</feature>
<proteinExistence type="predicted"/>
<dbReference type="InParanoid" id="A0A545AZR4"/>